<evidence type="ECO:0000256" key="3">
    <source>
        <dbReference type="ARBA" id="ARBA00022618"/>
    </source>
</evidence>
<dbReference type="Gene3D" id="1.10.150.130">
    <property type="match status" value="1"/>
</dbReference>
<dbReference type="Proteomes" id="UP000248745">
    <property type="component" value="Unassembled WGS sequence"/>
</dbReference>
<dbReference type="GO" id="GO:0006310">
    <property type="term" value="P:DNA recombination"/>
    <property type="evidence" value="ECO:0007669"/>
    <property type="project" value="UniProtKB-KW"/>
</dbReference>
<dbReference type="InterPro" id="IPR044068">
    <property type="entry name" value="CB"/>
</dbReference>
<gene>
    <name evidence="12" type="ORF">DN068_21640</name>
</gene>
<comment type="subcellular location">
    <subcellularLocation>
        <location evidence="1">Cytoplasm</location>
    </subcellularLocation>
</comment>
<dbReference type="RefSeq" id="WP_111001047.1">
    <property type="nucleotide sequence ID" value="NZ_QKTW01000030.1"/>
</dbReference>
<dbReference type="GO" id="GO:0003677">
    <property type="term" value="F:DNA binding"/>
    <property type="evidence" value="ECO:0007669"/>
    <property type="project" value="UniProtKB-UniRule"/>
</dbReference>
<keyword evidence="6 9" id="KW-0238">DNA-binding</keyword>
<dbReference type="Pfam" id="PF02899">
    <property type="entry name" value="Phage_int_SAM_1"/>
    <property type="match status" value="1"/>
</dbReference>
<keyword evidence="4" id="KW-0159">Chromosome partition</keyword>
<evidence type="ECO:0000256" key="7">
    <source>
        <dbReference type="ARBA" id="ARBA00023172"/>
    </source>
</evidence>
<proteinExistence type="predicted"/>
<dbReference type="GO" id="GO:0007059">
    <property type="term" value="P:chromosome segregation"/>
    <property type="evidence" value="ECO:0007669"/>
    <property type="project" value="UniProtKB-KW"/>
</dbReference>
<dbReference type="EMBL" id="QKTW01000030">
    <property type="protein sequence ID" value="PZF70846.1"/>
    <property type="molecule type" value="Genomic_DNA"/>
</dbReference>
<evidence type="ECO:0000259" key="10">
    <source>
        <dbReference type="PROSITE" id="PS51898"/>
    </source>
</evidence>
<dbReference type="InterPro" id="IPR002104">
    <property type="entry name" value="Integrase_catalytic"/>
</dbReference>
<dbReference type="InterPro" id="IPR013762">
    <property type="entry name" value="Integrase-like_cat_sf"/>
</dbReference>
<dbReference type="GO" id="GO:0015074">
    <property type="term" value="P:DNA integration"/>
    <property type="evidence" value="ECO:0007669"/>
    <property type="project" value="UniProtKB-KW"/>
</dbReference>
<dbReference type="InterPro" id="IPR004107">
    <property type="entry name" value="Integrase_SAM-like_N"/>
</dbReference>
<evidence type="ECO:0000256" key="5">
    <source>
        <dbReference type="ARBA" id="ARBA00022908"/>
    </source>
</evidence>
<evidence type="ECO:0000256" key="2">
    <source>
        <dbReference type="ARBA" id="ARBA00022490"/>
    </source>
</evidence>
<evidence type="ECO:0000256" key="6">
    <source>
        <dbReference type="ARBA" id="ARBA00023125"/>
    </source>
</evidence>
<dbReference type="PANTHER" id="PTHR30349:SF77">
    <property type="entry name" value="TYROSINE RECOMBINASE XERC"/>
    <property type="match status" value="1"/>
</dbReference>
<dbReference type="Pfam" id="PF00589">
    <property type="entry name" value="Phage_integrase"/>
    <property type="match status" value="1"/>
</dbReference>
<comment type="caution">
    <text evidence="12">The sequence shown here is derived from an EMBL/GenBank/DDBJ whole genome shotgun (WGS) entry which is preliminary data.</text>
</comment>
<keyword evidence="13" id="KW-1185">Reference proteome</keyword>
<dbReference type="GO" id="GO:0005737">
    <property type="term" value="C:cytoplasm"/>
    <property type="evidence" value="ECO:0007669"/>
    <property type="project" value="UniProtKB-SubCell"/>
</dbReference>
<keyword evidence="3" id="KW-0132">Cell division</keyword>
<dbReference type="PROSITE" id="PS51900">
    <property type="entry name" value="CB"/>
    <property type="match status" value="1"/>
</dbReference>
<dbReference type="AlphaFoldDB" id="A0A2W2BB33"/>
<evidence type="ECO:0000313" key="13">
    <source>
        <dbReference type="Proteomes" id="UP000248745"/>
    </source>
</evidence>
<sequence>MLKQYQTDFIHYLRFEKRYSSQTIAAYQTDLKQFFSFFLNIYGPLPETASGIDTYHIRTWLADLKETQQQSSRSINRKISTLQSFFNYLKKMQLVDKNPTKRLHTLKTPERLPVFVKEQEVDFLLEGVDFGKDFKGKTDRLICEILYATGMRRNELMLLKEKDVEWSLKQIRILGKGNKERLVPVNTPLLDIIKDYVTEKKHVDHYNDEFLLILDSGAPLYAGYIYRTVKKYLTETGTTLPRKSPHVLRHSFATHLLENGANIQAIKDLLGHSSLAATQIYTQNSIARLKEIHEKNHPRG</sequence>
<dbReference type="InterPro" id="IPR010998">
    <property type="entry name" value="Integrase_recombinase_N"/>
</dbReference>
<dbReference type="PANTHER" id="PTHR30349">
    <property type="entry name" value="PHAGE INTEGRASE-RELATED"/>
    <property type="match status" value="1"/>
</dbReference>
<reference evidence="12 13" key="1">
    <citation type="submission" date="2018-06" db="EMBL/GenBank/DDBJ databases">
        <title>Mucibacter soli gen. nov., sp. nov., a new member of the family Chitinophagaceae producing mucin.</title>
        <authorList>
            <person name="Kim M.-K."/>
            <person name="Park S."/>
            <person name="Kim T.-S."/>
            <person name="Joung Y."/>
            <person name="Han J.-H."/>
            <person name="Kim S.B."/>
        </authorList>
    </citation>
    <scope>NUCLEOTIDE SEQUENCE [LARGE SCALE GENOMIC DNA]</scope>
    <source>
        <strain evidence="12 13">R1-15</strain>
    </source>
</reference>
<keyword evidence="2" id="KW-0963">Cytoplasm</keyword>
<evidence type="ECO:0000256" key="8">
    <source>
        <dbReference type="ARBA" id="ARBA00023306"/>
    </source>
</evidence>
<evidence type="ECO:0000313" key="12">
    <source>
        <dbReference type="EMBL" id="PZF70846.1"/>
    </source>
</evidence>
<dbReference type="SUPFAM" id="SSF56349">
    <property type="entry name" value="DNA breaking-rejoining enzymes"/>
    <property type="match status" value="1"/>
</dbReference>
<evidence type="ECO:0000256" key="1">
    <source>
        <dbReference type="ARBA" id="ARBA00004496"/>
    </source>
</evidence>
<evidence type="ECO:0000256" key="9">
    <source>
        <dbReference type="PROSITE-ProRule" id="PRU01248"/>
    </source>
</evidence>
<dbReference type="PROSITE" id="PS51898">
    <property type="entry name" value="TYR_RECOMBINASE"/>
    <property type="match status" value="1"/>
</dbReference>
<organism evidence="12 13">
    <name type="scientific">Taibaiella soli</name>
    <dbReference type="NCBI Taxonomy" id="1649169"/>
    <lineage>
        <taxon>Bacteria</taxon>
        <taxon>Pseudomonadati</taxon>
        <taxon>Bacteroidota</taxon>
        <taxon>Chitinophagia</taxon>
        <taxon>Chitinophagales</taxon>
        <taxon>Chitinophagaceae</taxon>
        <taxon>Taibaiella</taxon>
    </lineage>
</organism>
<dbReference type="GO" id="GO:0051301">
    <property type="term" value="P:cell division"/>
    <property type="evidence" value="ECO:0007669"/>
    <property type="project" value="UniProtKB-KW"/>
</dbReference>
<protein>
    <submittedName>
        <fullName evidence="12">Integrase</fullName>
    </submittedName>
</protein>
<name>A0A2W2BB33_9BACT</name>
<keyword evidence="5" id="KW-0229">DNA integration</keyword>
<accession>A0A2W2BB33</accession>
<dbReference type="OrthoDB" id="9801717at2"/>
<dbReference type="InterPro" id="IPR050090">
    <property type="entry name" value="Tyrosine_recombinase_XerCD"/>
</dbReference>
<dbReference type="InterPro" id="IPR011010">
    <property type="entry name" value="DNA_brk_join_enz"/>
</dbReference>
<keyword evidence="7" id="KW-0233">DNA recombination</keyword>
<feature type="domain" description="Tyr recombinase" evidence="10">
    <location>
        <begin position="111"/>
        <end position="294"/>
    </location>
</feature>
<feature type="domain" description="Core-binding (CB)" evidence="11">
    <location>
        <begin position="1"/>
        <end position="90"/>
    </location>
</feature>
<evidence type="ECO:0000259" key="11">
    <source>
        <dbReference type="PROSITE" id="PS51900"/>
    </source>
</evidence>
<keyword evidence="8" id="KW-0131">Cell cycle</keyword>
<evidence type="ECO:0000256" key="4">
    <source>
        <dbReference type="ARBA" id="ARBA00022829"/>
    </source>
</evidence>
<dbReference type="Gene3D" id="1.10.443.10">
    <property type="entry name" value="Intergrase catalytic core"/>
    <property type="match status" value="1"/>
</dbReference>